<keyword evidence="5 7" id="KW-0472">Membrane</keyword>
<dbReference type="InterPro" id="IPR000620">
    <property type="entry name" value="EamA_dom"/>
</dbReference>
<dbReference type="InterPro" id="IPR037185">
    <property type="entry name" value="EmrE-like"/>
</dbReference>
<dbReference type="PANTHER" id="PTHR22911:SF6">
    <property type="entry name" value="SOLUTE CARRIER FAMILY 35 MEMBER G1"/>
    <property type="match status" value="1"/>
</dbReference>
<feature type="transmembrane region" description="Helical" evidence="7">
    <location>
        <begin position="144"/>
        <end position="165"/>
    </location>
</feature>
<feature type="transmembrane region" description="Helical" evidence="7">
    <location>
        <begin position="35"/>
        <end position="58"/>
    </location>
</feature>
<evidence type="ECO:0000256" key="7">
    <source>
        <dbReference type="SAM" id="Phobius"/>
    </source>
</evidence>
<gene>
    <name evidence="9" type="ORF">H4P12_10090</name>
</gene>
<organism evidence="9 10">
    <name type="scientific">Paracoccus amoyensis</name>
    <dbReference type="NCBI Taxonomy" id="2760093"/>
    <lineage>
        <taxon>Bacteria</taxon>
        <taxon>Pseudomonadati</taxon>
        <taxon>Pseudomonadota</taxon>
        <taxon>Alphaproteobacteria</taxon>
        <taxon>Rhodobacterales</taxon>
        <taxon>Paracoccaceae</taxon>
        <taxon>Paracoccus</taxon>
    </lineage>
</organism>
<feature type="transmembrane region" description="Helical" evidence="7">
    <location>
        <begin position="121"/>
        <end position="138"/>
    </location>
</feature>
<dbReference type="RefSeq" id="WP_187793567.1">
    <property type="nucleotide sequence ID" value="NZ_JACOQL010000003.1"/>
</dbReference>
<keyword evidence="10" id="KW-1185">Reference proteome</keyword>
<evidence type="ECO:0000256" key="4">
    <source>
        <dbReference type="ARBA" id="ARBA00022989"/>
    </source>
</evidence>
<feature type="compositionally biased region" description="Basic and acidic residues" evidence="6">
    <location>
        <begin position="307"/>
        <end position="318"/>
    </location>
</feature>
<feature type="domain" description="EamA" evidence="8">
    <location>
        <begin position="7"/>
        <end position="138"/>
    </location>
</feature>
<evidence type="ECO:0000313" key="9">
    <source>
        <dbReference type="EMBL" id="MBC9247061.1"/>
    </source>
</evidence>
<evidence type="ECO:0000256" key="2">
    <source>
        <dbReference type="ARBA" id="ARBA00009853"/>
    </source>
</evidence>
<name>A0A926JBF7_9RHOB</name>
<evidence type="ECO:0000259" key="8">
    <source>
        <dbReference type="Pfam" id="PF00892"/>
    </source>
</evidence>
<comment type="caution">
    <text evidence="9">The sequence shown here is derived from an EMBL/GenBank/DDBJ whole genome shotgun (WGS) entry which is preliminary data.</text>
</comment>
<dbReference type="Pfam" id="PF00892">
    <property type="entry name" value="EamA"/>
    <property type="match status" value="2"/>
</dbReference>
<evidence type="ECO:0000313" key="10">
    <source>
        <dbReference type="Proteomes" id="UP000608594"/>
    </source>
</evidence>
<keyword evidence="4 7" id="KW-1133">Transmembrane helix</keyword>
<feature type="region of interest" description="Disordered" evidence="6">
    <location>
        <begin position="298"/>
        <end position="324"/>
    </location>
</feature>
<dbReference type="GO" id="GO:0016020">
    <property type="term" value="C:membrane"/>
    <property type="evidence" value="ECO:0007669"/>
    <property type="project" value="UniProtKB-SubCell"/>
</dbReference>
<evidence type="ECO:0000256" key="1">
    <source>
        <dbReference type="ARBA" id="ARBA00004141"/>
    </source>
</evidence>
<evidence type="ECO:0000256" key="6">
    <source>
        <dbReference type="SAM" id="MobiDB-lite"/>
    </source>
</evidence>
<reference evidence="9" key="1">
    <citation type="submission" date="2020-08" db="EMBL/GenBank/DDBJ databases">
        <title>Paracoccus amoyensis sp. nov., isolated from the surface seawater at coast of Xiamen, Fujian.</title>
        <authorList>
            <person name="Lyu L."/>
        </authorList>
    </citation>
    <scope>NUCLEOTIDE SEQUENCE</scope>
    <source>
        <strain evidence="9">11-3</strain>
    </source>
</reference>
<proteinExistence type="inferred from homology"/>
<feature type="transmembrane region" description="Helical" evidence="7">
    <location>
        <begin position="241"/>
        <end position="257"/>
    </location>
</feature>
<feature type="transmembrane region" description="Helical" evidence="7">
    <location>
        <begin position="7"/>
        <end position="29"/>
    </location>
</feature>
<protein>
    <submittedName>
        <fullName evidence="9">DMT family transporter</fullName>
    </submittedName>
</protein>
<feature type="transmembrane region" description="Helical" evidence="7">
    <location>
        <begin position="177"/>
        <end position="197"/>
    </location>
</feature>
<evidence type="ECO:0000256" key="3">
    <source>
        <dbReference type="ARBA" id="ARBA00022692"/>
    </source>
</evidence>
<feature type="transmembrane region" description="Helical" evidence="7">
    <location>
        <begin position="263"/>
        <end position="281"/>
    </location>
</feature>
<dbReference type="SUPFAM" id="SSF103481">
    <property type="entry name" value="Multidrug resistance efflux transporter EmrE"/>
    <property type="match status" value="2"/>
</dbReference>
<evidence type="ECO:0000256" key="5">
    <source>
        <dbReference type="ARBA" id="ARBA00023136"/>
    </source>
</evidence>
<dbReference type="AlphaFoldDB" id="A0A926JBF7"/>
<comment type="similarity">
    <text evidence="2">Belongs to the drug/metabolite transporter (DMT) superfamily. 10 TMS drug/metabolite exporter (DME) (TC 2.A.7.3) family.</text>
</comment>
<keyword evidence="3 7" id="KW-0812">Transmembrane</keyword>
<comment type="subcellular location">
    <subcellularLocation>
        <location evidence="1">Membrane</location>
        <topology evidence="1">Multi-pass membrane protein</topology>
    </subcellularLocation>
</comment>
<feature type="transmembrane region" description="Helical" evidence="7">
    <location>
        <begin position="209"/>
        <end position="229"/>
    </location>
</feature>
<feature type="transmembrane region" description="Helical" evidence="7">
    <location>
        <begin position="70"/>
        <end position="90"/>
    </location>
</feature>
<feature type="domain" description="EamA" evidence="8">
    <location>
        <begin position="148"/>
        <end position="275"/>
    </location>
</feature>
<dbReference type="Proteomes" id="UP000608594">
    <property type="component" value="Unassembled WGS sequence"/>
</dbReference>
<dbReference type="EMBL" id="JACOQL010000003">
    <property type="protein sequence ID" value="MBC9247061.1"/>
    <property type="molecule type" value="Genomic_DNA"/>
</dbReference>
<sequence>MQGHQKAAALMVISMGLFAFEDVFIKLLTASLPTGVIMACLGIAGGLLFWGLMAARGIRLWSRDLLHPMVVLRNLGEAGCAVCYASALAIGDLSTASAIIQALPLTMTLGAALLLGEQVGWRRWVSIIVGFVGVLLIVRPGSQAFQLASLLALGAVAMLTVRDLATRRVPAHVSSDALTASAFLATGLAGIALAVFQHATVRLPAGGEVAYLFAALCFGLGGYLSMVIATRIAPVAAIAPFRYARIVFALILGVVIFGERPDALTLLGAVIIVGSGIYTMWREARRKRRDSWAPADHAGNVSVMVDPPRRDLPEERQDTGGPAR</sequence>
<accession>A0A926JBF7</accession>
<dbReference type="PANTHER" id="PTHR22911">
    <property type="entry name" value="ACYL-MALONYL CONDENSING ENZYME-RELATED"/>
    <property type="match status" value="1"/>
</dbReference>
<feature type="transmembrane region" description="Helical" evidence="7">
    <location>
        <begin position="96"/>
        <end position="114"/>
    </location>
</feature>